<name>A0ABX6F222_KLUMA</name>
<dbReference type="Proteomes" id="UP000422736">
    <property type="component" value="Chromosome 7"/>
</dbReference>
<evidence type="ECO:0000313" key="2">
    <source>
        <dbReference type="Proteomes" id="UP000422736"/>
    </source>
</evidence>
<reference evidence="1 2" key="2">
    <citation type="submission" date="2019-11" db="EMBL/GenBank/DDBJ databases">
        <authorList>
            <person name="Lu H."/>
        </authorList>
    </citation>
    <scope>NUCLEOTIDE SEQUENCE [LARGE SCALE GENOMIC DNA]</scope>
    <source>
        <strain evidence="1 2">FIM1</strain>
    </source>
</reference>
<organism evidence="1 2">
    <name type="scientific">Kluyveromyces marxianus</name>
    <name type="common">Yeast</name>
    <name type="synonym">Candida kefyr</name>
    <dbReference type="NCBI Taxonomy" id="4911"/>
    <lineage>
        <taxon>Eukaryota</taxon>
        <taxon>Fungi</taxon>
        <taxon>Dikarya</taxon>
        <taxon>Ascomycota</taxon>
        <taxon>Saccharomycotina</taxon>
        <taxon>Saccharomycetes</taxon>
        <taxon>Saccharomycetales</taxon>
        <taxon>Saccharomycetaceae</taxon>
        <taxon>Kluyveromyces</taxon>
    </lineage>
</organism>
<proteinExistence type="predicted"/>
<evidence type="ECO:0000313" key="1">
    <source>
        <dbReference type="EMBL" id="QGN18072.1"/>
    </source>
</evidence>
<dbReference type="Pfam" id="PF20993">
    <property type="entry name" value="CENPH"/>
    <property type="match status" value="1"/>
</dbReference>
<protein>
    <submittedName>
        <fullName evidence="1">Central kinetochore subunit MCM16</fullName>
    </submittedName>
</protein>
<keyword evidence="2" id="KW-1185">Reference proteome</keyword>
<accession>A0ABX6F222</accession>
<reference evidence="1 2" key="1">
    <citation type="submission" date="2016-03" db="EMBL/GenBank/DDBJ databases">
        <title>How can Kluyveromyces marxianus grow so fast - potential evolutionary course in Saccharomyces Complex revealed by comparative genomics.</title>
        <authorList>
            <person name="Mo W."/>
            <person name="Lu W."/>
            <person name="Yang X."/>
            <person name="Qi J."/>
            <person name="Lv H."/>
        </authorList>
    </citation>
    <scope>NUCLEOTIDE SEQUENCE [LARGE SCALE GENOMIC DNA]</scope>
    <source>
        <strain evidence="1 2">FIM1</strain>
    </source>
</reference>
<sequence>MMGETNDELEARYVAIYKELLFELDKLFLLENGSMMDAEMAEKSRLRSMHQLNVSETAALLNMKDTNTSIKSHTDELLVNKLKRDQELRSSIEGHFSLIQEWLYEAKKTQRLREKLVNISSSIPEREEDSMVDLKATQTLEILESIYSVLVVHGGYLDVAFNEE</sequence>
<gene>
    <name evidence="1" type="primary">MCM16</name>
    <name evidence="1" type="ORF">FIM1_4390</name>
</gene>
<dbReference type="InterPro" id="IPR048744">
    <property type="entry name" value="MCM16"/>
</dbReference>
<dbReference type="EMBL" id="CP015061">
    <property type="protein sequence ID" value="QGN18072.1"/>
    <property type="molecule type" value="Genomic_DNA"/>
</dbReference>